<proteinExistence type="predicted"/>
<dbReference type="Gene3D" id="3.90.1580.10">
    <property type="entry name" value="paralog of FGE (formylglycine-generating enzyme)"/>
    <property type="match status" value="1"/>
</dbReference>
<sequence>MTSVSTFINHTAERSVPMVHLAGGRFLMGSEAFYADEGPVHEVEVHAFDIDLRPVTNRDFARFVDDSGYVTTAERPLPADEYPELSENERAPGALVFRETAGPVPLTNWRRWWDWAPGASWRQPHGVPPTTIDWLDHPVVQVSFDDASAYAAWAGRRLPTEAEWEFAARGGLAAADFAWGSEVRPGGRLMANTWQGAFPYRNEGARGWRGTSPVGLFPANGFGLFDMIGNVWEWTTTAYGPRHVAAEAAAPAVAPSFAPTGAEAVVDGSCCSMSEGEVAGEGAAASVSVDRADRQRVLKGGSHLCAPEYCLRYRPAARSPQTDDTSATHIGFRCVRDA</sequence>
<dbReference type="InterPro" id="IPR005532">
    <property type="entry name" value="SUMF_dom"/>
</dbReference>
<dbReference type="InterPro" id="IPR051043">
    <property type="entry name" value="Sulfatase_Mod_Factor_Kinase"/>
</dbReference>
<dbReference type="Pfam" id="PF03781">
    <property type="entry name" value="FGE-sulfatase"/>
    <property type="match status" value="1"/>
</dbReference>
<dbReference type="AlphaFoldDB" id="A0A2T0VG20"/>
<evidence type="ECO:0000313" key="3">
    <source>
        <dbReference type="Proteomes" id="UP000237983"/>
    </source>
</evidence>
<dbReference type="RefSeq" id="WP_245884679.1">
    <property type="nucleotide sequence ID" value="NZ_PVTL01000003.1"/>
</dbReference>
<dbReference type="SUPFAM" id="SSF56436">
    <property type="entry name" value="C-type lectin-like"/>
    <property type="match status" value="1"/>
</dbReference>
<reference evidence="2 3" key="1">
    <citation type="submission" date="2018-03" db="EMBL/GenBank/DDBJ databases">
        <title>Genomic Encyclopedia of Type Strains, Phase III (KMG-III): the genomes of soil and plant-associated and newly described type strains.</title>
        <authorList>
            <person name="Whitman W."/>
        </authorList>
    </citation>
    <scope>NUCLEOTIDE SEQUENCE [LARGE SCALE GENOMIC DNA]</scope>
    <source>
        <strain evidence="2 3">CGMCC 1.12484</strain>
    </source>
</reference>
<evidence type="ECO:0000313" key="2">
    <source>
        <dbReference type="EMBL" id="PRY69145.1"/>
    </source>
</evidence>
<dbReference type="PANTHER" id="PTHR23150:SF19">
    <property type="entry name" value="FORMYLGLYCINE-GENERATING ENZYME"/>
    <property type="match status" value="1"/>
</dbReference>
<accession>A0A2T0VG20</accession>
<organism evidence="2 3">
    <name type="scientific">Glaciihabitans tibetensis</name>
    <dbReference type="NCBI Taxonomy" id="1266600"/>
    <lineage>
        <taxon>Bacteria</taxon>
        <taxon>Bacillati</taxon>
        <taxon>Actinomycetota</taxon>
        <taxon>Actinomycetes</taxon>
        <taxon>Micrococcales</taxon>
        <taxon>Microbacteriaceae</taxon>
        <taxon>Glaciihabitans</taxon>
    </lineage>
</organism>
<dbReference type="EMBL" id="PVTL01000003">
    <property type="protein sequence ID" value="PRY69145.1"/>
    <property type="molecule type" value="Genomic_DNA"/>
</dbReference>
<gene>
    <name evidence="2" type="ORF">B0I08_103352</name>
</gene>
<dbReference type="PANTHER" id="PTHR23150">
    <property type="entry name" value="SULFATASE MODIFYING FACTOR 1, 2"/>
    <property type="match status" value="1"/>
</dbReference>
<feature type="domain" description="Sulfatase-modifying factor enzyme-like" evidence="1">
    <location>
        <begin position="18"/>
        <end position="336"/>
    </location>
</feature>
<dbReference type="InterPro" id="IPR016187">
    <property type="entry name" value="CTDL_fold"/>
</dbReference>
<name>A0A2T0VG20_9MICO</name>
<evidence type="ECO:0000259" key="1">
    <source>
        <dbReference type="Pfam" id="PF03781"/>
    </source>
</evidence>
<keyword evidence="3" id="KW-1185">Reference proteome</keyword>
<dbReference type="GO" id="GO:0120147">
    <property type="term" value="F:formylglycine-generating oxidase activity"/>
    <property type="evidence" value="ECO:0007669"/>
    <property type="project" value="TreeGrafter"/>
</dbReference>
<dbReference type="Proteomes" id="UP000237983">
    <property type="component" value="Unassembled WGS sequence"/>
</dbReference>
<comment type="caution">
    <text evidence="2">The sequence shown here is derived from an EMBL/GenBank/DDBJ whole genome shotgun (WGS) entry which is preliminary data.</text>
</comment>
<dbReference type="InterPro" id="IPR042095">
    <property type="entry name" value="SUMF_sf"/>
</dbReference>
<protein>
    <submittedName>
        <fullName evidence="2">Formylglycine-generating enzyme required for sulfatase activity</fullName>
    </submittedName>
</protein>